<comment type="caution">
    <text evidence="1">The sequence shown here is derived from an EMBL/GenBank/DDBJ whole genome shotgun (WGS) entry which is preliminary data.</text>
</comment>
<keyword evidence="1" id="KW-0808">Transferase</keyword>
<dbReference type="AlphaFoldDB" id="A0A8T4IAP9"/>
<dbReference type="GO" id="GO:0003887">
    <property type="term" value="F:DNA-directed DNA polymerase activity"/>
    <property type="evidence" value="ECO:0007669"/>
    <property type="project" value="UniProtKB-EC"/>
</dbReference>
<dbReference type="PANTHER" id="PTHR38767:SF1">
    <property type="entry name" value="DNA POLYMERASE III SUBUNIT CHI"/>
    <property type="match status" value="1"/>
</dbReference>
<dbReference type="RefSeq" id="WP_284052889.1">
    <property type="nucleotide sequence ID" value="NZ_JAGRQC010000001.1"/>
</dbReference>
<dbReference type="NCBIfam" id="NF004347">
    <property type="entry name" value="PRK05728.1-4"/>
    <property type="match status" value="1"/>
</dbReference>
<dbReference type="EMBL" id="JAGRQC010000001">
    <property type="protein sequence ID" value="MBR0551620.1"/>
    <property type="molecule type" value="Genomic_DNA"/>
</dbReference>
<dbReference type="InterPro" id="IPR007459">
    <property type="entry name" value="DNA_pol3_chi"/>
</dbReference>
<dbReference type="Pfam" id="PF04364">
    <property type="entry name" value="DNA_pol3_chi"/>
    <property type="match status" value="1"/>
</dbReference>
<proteinExistence type="predicted"/>
<evidence type="ECO:0000313" key="1">
    <source>
        <dbReference type="EMBL" id="MBR0551620.1"/>
    </source>
</evidence>
<gene>
    <name evidence="1" type="ORF">J7S20_03765</name>
</gene>
<keyword evidence="1" id="KW-0548">Nucleotidyltransferase</keyword>
<keyword evidence="2" id="KW-1185">Reference proteome</keyword>
<sequence length="146" mass="16512">MQVDFYHLTLMPLDRALPRIAERVVEGGGRLLIVSESETQRGLLDKLLWSYAADSFLPHAQAGAGSDTVQPVLIAGEASAGNEARNIALVDGVWRDDALGFDRVFHFFDEERIVEARQAWKSLAEREGVERRYWKQNEQGRWEQAA</sequence>
<protein>
    <submittedName>
        <fullName evidence="1">DNA polymerase III subunit chi</fullName>
        <ecNumber evidence="1">2.7.7.7</ecNumber>
    </submittedName>
</protein>
<dbReference type="Proteomes" id="UP000676996">
    <property type="component" value="Unassembled WGS sequence"/>
</dbReference>
<dbReference type="GO" id="GO:0006260">
    <property type="term" value="P:DNA replication"/>
    <property type="evidence" value="ECO:0007669"/>
    <property type="project" value="InterPro"/>
</dbReference>
<organism evidence="1 2">
    <name type="scientific">Stakelama marina</name>
    <dbReference type="NCBI Taxonomy" id="2826939"/>
    <lineage>
        <taxon>Bacteria</taxon>
        <taxon>Pseudomonadati</taxon>
        <taxon>Pseudomonadota</taxon>
        <taxon>Alphaproteobacteria</taxon>
        <taxon>Sphingomonadales</taxon>
        <taxon>Sphingomonadaceae</taxon>
        <taxon>Stakelama</taxon>
    </lineage>
</organism>
<dbReference type="PANTHER" id="PTHR38767">
    <property type="entry name" value="DNA POLYMERASE III SUBUNIT CHI"/>
    <property type="match status" value="1"/>
</dbReference>
<dbReference type="SUPFAM" id="SSF102400">
    <property type="entry name" value="DNA polymerase III chi subunit"/>
    <property type="match status" value="1"/>
</dbReference>
<dbReference type="EC" id="2.7.7.7" evidence="1"/>
<evidence type="ECO:0000313" key="2">
    <source>
        <dbReference type="Proteomes" id="UP000676996"/>
    </source>
</evidence>
<reference evidence="1" key="1">
    <citation type="submission" date="2021-04" db="EMBL/GenBank/DDBJ databases">
        <title>Ouciella asimina sp. nov., isolated from the surface seawater in the hydrothermal field of Okinawa Trough.</title>
        <authorList>
            <person name="Shuang W."/>
        </authorList>
    </citation>
    <scope>NUCLEOTIDE SEQUENCE</scope>
    <source>
        <strain evidence="1">LXI357</strain>
    </source>
</reference>
<dbReference type="Gene3D" id="3.40.50.10110">
    <property type="entry name" value="DNA polymerase III subunit chi"/>
    <property type="match status" value="1"/>
</dbReference>
<accession>A0A8T4IAP9</accession>
<dbReference type="GO" id="GO:0003677">
    <property type="term" value="F:DNA binding"/>
    <property type="evidence" value="ECO:0007669"/>
    <property type="project" value="InterPro"/>
</dbReference>
<dbReference type="GO" id="GO:0032298">
    <property type="term" value="P:positive regulation of DNA-templated DNA replication initiation"/>
    <property type="evidence" value="ECO:0007669"/>
    <property type="project" value="TreeGrafter"/>
</dbReference>
<dbReference type="InterPro" id="IPR036768">
    <property type="entry name" value="PolIII_chi_sf"/>
</dbReference>
<name>A0A8T4IAP9_9SPHN</name>